<evidence type="ECO:0000313" key="2">
    <source>
        <dbReference type="EMBL" id="WNL29150.1"/>
    </source>
</evidence>
<name>A0AA96DJE7_9BACT</name>
<feature type="transmembrane region" description="Helical" evidence="1">
    <location>
        <begin position="20"/>
        <end position="43"/>
    </location>
</feature>
<keyword evidence="1" id="KW-1133">Transmembrane helix</keyword>
<dbReference type="Pfam" id="PF09527">
    <property type="entry name" value="ATPase_gene1"/>
    <property type="match status" value="1"/>
</dbReference>
<gene>
    <name evidence="2" type="ORF">RMQ68_07165</name>
</gene>
<keyword evidence="1" id="KW-0472">Membrane</keyword>
<feature type="transmembrane region" description="Helical" evidence="1">
    <location>
        <begin position="49"/>
        <end position="69"/>
    </location>
</feature>
<protein>
    <submittedName>
        <fullName evidence="2">AtpZ/AtpI family protein</fullName>
    </submittedName>
</protein>
<dbReference type="AlphaFoldDB" id="A0AA96DJE7"/>
<dbReference type="InterPro" id="IPR032820">
    <property type="entry name" value="ATPase_put"/>
</dbReference>
<keyword evidence="1" id="KW-0812">Transmembrane</keyword>
<evidence type="ECO:0000256" key="1">
    <source>
        <dbReference type="SAM" id="Phobius"/>
    </source>
</evidence>
<accession>A0AA96DJE7</accession>
<dbReference type="EMBL" id="CP134854">
    <property type="protein sequence ID" value="WNL29150.1"/>
    <property type="molecule type" value="Genomic_DNA"/>
</dbReference>
<sequence>MEDIKEKEQKPKHRDKIEALDSLSVGISMVAAIAIGVGIGLALKHFTGYTWTLWLGIFWGITAAGLNVYKAYKRAQKVYEGMENDPRYSYRAKHGDKSFDDDEDK</sequence>
<reference evidence="2" key="1">
    <citation type="submission" date="2023-09" db="EMBL/GenBank/DDBJ databases">
        <title>Arcobacter tbilisiensis sp. nov. isolated from chicken meat in Tbilisi, Georgia.</title>
        <authorList>
            <person name="Matthias R."/>
            <person name="Zautner A.E."/>
        </authorList>
    </citation>
    <scope>NUCLEOTIDE SEQUENCE</scope>
    <source>
        <strain evidence="2">LEO 52</strain>
    </source>
</reference>
<proteinExistence type="predicted"/>
<organism evidence="2">
    <name type="scientific">Arcobacter sp. AZ-2023</name>
    <dbReference type="NCBI Taxonomy" id="3074453"/>
    <lineage>
        <taxon>Bacteria</taxon>
        <taxon>Pseudomonadati</taxon>
        <taxon>Campylobacterota</taxon>
        <taxon>Epsilonproteobacteria</taxon>
        <taxon>Campylobacterales</taxon>
        <taxon>Arcobacteraceae</taxon>
        <taxon>Arcobacter</taxon>
    </lineage>
</organism>